<dbReference type="InterPro" id="IPR001087">
    <property type="entry name" value="GDSL"/>
</dbReference>
<dbReference type="AlphaFoldDB" id="A0A1W1H4I1"/>
<keyword evidence="2" id="KW-0812">Transmembrane</keyword>
<evidence type="ECO:0000313" key="4">
    <source>
        <dbReference type="Proteomes" id="UP000191931"/>
    </source>
</evidence>
<keyword evidence="3" id="KW-0012">Acyltransferase</keyword>
<organism evidence="3 4">
    <name type="scientific">Desulfamplus magnetovallimortis</name>
    <dbReference type="NCBI Taxonomy" id="1246637"/>
    <lineage>
        <taxon>Bacteria</taxon>
        <taxon>Pseudomonadati</taxon>
        <taxon>Thermodesulfobacteriota</taxon>
        <taxon>Desulfobacteria</taxon>
        <taxon>Desulfobacterales</taxon>
        <taxon>Desulfobacteraceae</taxon>
        <taxon>Desulfamplus</taxon>
    </lineage>
</organism>
<dbReference type="STRING" id="1246637.MTBBW1_10011"/>
<dbReference type="InterPro" id="IPR036514">
    <property type="entry name" value="SGNH_hydro_sf"/>
</dbReference>
<dbReference type="PANTHER" id="PTHR22835:SF659">
    <property type="entry name" value="GDSL LIPASE_ACYLHYDROLASE, PUTATIVE (AFU_ORTHOLOGUE AFUA_2G00510)-RELATED"/>
    <property type="match status" value="1"/>
</dbReference>
<dbReference type="RefSeq" id="WP_080797510.1">
    <property type="nucleotide sequence ID" value="NZ_LT828540.1"/>
</dbReference>
<dbReference type="Pfam" id="PF00657">
    <property type="entry name" value="Lipase_GDSL"/>
    <property type="match status" value="1"/>
</dbReference>
<dbReference type="OrthoDB" id="5292073at2"/>
<keyword evidence="2" id="KW-0472">Membrane</keyword>
<keyword evidence="3" id="KW-0378">Hydrolase</keyword>
<dbReference type="Gene3D" id="3.40.50.1110">
    <property type="entry name" value="SGNH hydrolase"/>
    <property type="match status" value="1"/>
</dbReference>
<keyword evidence="4" id="KW-1185">Reference proteome</keyword>
<sequence>MVKNERRSTKITLVVGLFSILFLFTTTAHARIYGNIVAFGDSLTDHYGLQAYLGPYDPVANPNGAPDVWSDGDVWVEYLADIWGAELDNNAIAGAMTQGHESEAVQMLSDNGTLPNLGLVGQADMYVASVPEFDPEETLFTIWIGGNNLLEFGRGELDTTEPFVMITEAMTGIKDAVVTLYSQGATNFLILNLPDIGKTPAYNKRSPEVIASVTQLVQSYNASLDAAVKNLEASLEGITIYSFDVFTYFTEMIDSGVFVNVTDTYMEIDAEGNKTGNVNGDAEDYVFWDNIHPMTKAHKMVATEVDETIFSVKEADNDSSSTCFIDSVNGQRNGNADHFIFFVIASLLAGVGALISNKRSEK</sequence>
<evidence type="ECO:0000313" key="3">
    <source>
        <dbReference type="EMBL" id="SLM27352.1"/>
    </source>
</evidence>
<keyword evidence="3" id="KW-0808">Transferase</keyword>
<dbReference type="EMBL" id="FWEV01000001">
    <property type="protein sequence ID" value="SLM27352.1"/>
    <property type="molecule type" value="Genomic_DNA"/>
</dbReference>
<dbReference type="GO" id="GO:0016788">
    <property type="term" value="F:hydrolase activity, acting on ester bonds"/>
    <property type="evidence" value="ECO:0007669"/>
    <property type="project" value="InterPro"/>
</dbReference>
<evidence type="ECO:0000256" key="1">
    <source>
        <dbReference type="ARBA" id="ARBA00008668"/>
    </source>
</evidence>
<dbReference type="Proteomes" id="UP000191931">
    <property type="component" value="Unassembled WGS sequence"/>
</dbReference>
<gene>
    <name evidence="3" type="ORF">MTBBW1_10011</name>
</gene>
<dbReference type="PANTHER" id="PTHR22835">
    <property type="entry name" value="ZINC FINGER FYVE DOMAIN CONTAINING PROTEIN"/>
    <property type="match status" value="1"/>
</dbReference>
<dbReference type="GO" id="GO:0004607">
    <property type="term" value="F:phosphatidylcholine-sterol O-acyltransferase activity"/>
    <property type="evidence" value="ECO:0007669"/>
    <property type="project" value="UniProtKB-EC"/>
</dbReference>
<dbReference type="EC" id="2.3.1.43" evidence="3"/>
<accession>A0A1W1H4I1</accession>
<keyword evidence="2" id="KW-1133">Transmembrane helix</keyword>
<name>A0A1W1H4I1_9BACT</name>
<reference evidence="3 4" key="1">
    <citation type="submission" date="2017-03" db="EMBL/GenBank/DDBJ databases">
        <authorList>
            <person name="Afonso C.L."/>
            <person name="Miller P.J."/>
            <person name="Scott M.A."/>
            <person name="Spackman E."/>
            <person name="Goraichik I."/>
            <person name="Dimitrov K.M."/>
            <person name="Suarez D.L."/>
            <person name="Swayne D.E."/>
        </authorList>
    </citation>
    <scope>NUCLEOTIDE SEQUENCE [LARGE SCALE GENOMIC DNA]</scope>
    <source>
        <strain evidence="3">PRJEB14757</strain>
    </source>
</reference>
<evidence type="ECO:0000256" key="2">
    <source>
        <dbReference type="SAM" id="Phobius"/>
    </source>
</evidence>
<protein>
    <submittedName>
        <fullName evidence="3">Putative esterase, SGNH hydrolase-type, lipase, GDSL</fullName>
        <ecNumber evidence="3">2.3.1.43</ecNumber>
    </submittedName>
</protein>
<dbReference type="SUPFAM" id="SSF52266">
    <property type="entry name" value="SGNH hydrolase"/>
    <property type="match status" value="1"/>
</dbReference>
<comment type="similarity">
    <text evidence="1">Belongs to the 'GDSL' lipolytic enzyme family.</text>
</comment>
<proteinExistence type="inferred from homology"/>
<feature type="transmembrane region" description="Helical" evidence="2">
    <location>
        <begin position="339"/>
        <end position="356"/>
    </location>
</feature>
<dbReference type="CDD" id="cd01846">
    <property type="entry name" value="fatty_acyltransferase_like"/>
    <property type="match status" value="1"/>
</dbReference>